<dbReference type="OrthoDB" id="1081388at2759"/>
<sequence length="105" mass="12229">MGSTFELDEDDIFYKDLSKRISLLIMDDDHDNDAEPFVQYPSAILETFTQERQEATFFSYDNQEMEKKSESKGTGVFIPAPSAFRPRRNRRRGKPTRKSRVALES</sequence>
<dbReference type="PANTHER" id="PTHR34956">
    <property type="entry name" value="OS05G0397300 PROTEIN"/>
    <property type="match status" value="1"/>
</dbReference>
<protein>
    <submittedName>
        <fullName evidence="2">DNA-directed RNA polymerase subunit beta</fullName>
    </submittedName>
</protein>
<dbReference type="GO" id="GO:0000428">
    <property type="term" value="C:DNA-directed RNA polymerase complex"/>
    <property type="evidence" value="ECO:0007669"/>
    <property type="project" value="UniProtKB-KW"/>
</dbReference>
<accession>A0A5A7QIL6</accession>
<organism evidence="2 3">
    <name type="scientific">Striga asiatica</name>
    <name type="common">Asiatic witchweed</name>
    <name type="synonym">Buchnera asiatica</name>
    <dbReference type="NCBI Taxonomy" id="4170"/>
    <lineage>
        <taxon>Eukaryota</taxon>
        <taxon>Viridiplantae</taxon>
        <taxon>Streptophyta</taxon>
        <taxon>Embryophyta</taxon>
        <taxon>Tracheophyta</taxon>
        <taxon>Spermatophyta</taxon>
        <taxon>Magnoliopsida</taxon>
        <taxon>eudicotyledons</taxon>
        <taxon>Gunneridae</taxon>
        <taxon>Pentapetalae</taxon>
        <taxon>asterids</taxon>
        <taxon>lamiids</taxon>
        <taxon>Lamiales</taxon>
        <taxon>Orobanchaceae</taxon>
        <taxon>Buchnereae</taxon>
        <taxon>Striga</taxon>
    </lineage>
</organism>
<feature type="region of interest" description="Disordered" evidence="1">
    <location>
        <begin position="65"/>
        <end position="105"/>
    </location>
</feature>
<dbReference type="EMBL" id="BKCP01007070">
    <property type="protein sequence ID" value="GER44722.1"/>
    <property type="molecule type" value="Genomic_DNA"/>
</dbReference>
<dbReference type="PANTHER" id="PTHR34956:SF2">
    <property type="entry name" value="OS05G0397300 PROTEIN"/>
    <property type="match status" value="1"/>
</dbReference>
<proteinExistence type="predicted"/>
<feature type="compositionally biased region" description="Basic residues" evidence="1">
    <location>
        <begin position="85"/>
        <end position="105"/>
    </location>
</feature>
<dbReference type="Proteomes" id="UP000325081">
    <property type="component" value="Unassembled WGS sequence"/>
</dbReference>
<name>A0A5A7QIL6_STRAF</name>
<keyword evidence="2" id="KW-0240">DNA-directed RNA polymerase</keyword>
<reference evidence="3" key="1">
    <citation type="journal article" date="2019" name="Curr. Biol.">
        <title>Genome Sequence of Striga asiatica Provides Insight into the Evolution of Plant Parasitism.</title>
        <authorList>
            <person name="Yoshida S."/>
            <person name="Kim S."/>
            <person name="Wafula E.K."/>
            <person name="Tanskanen J."/>
            <person name="Kim Y.M."/>
            <person name="Honaas L."/>
            <person name="Yang Z."/>
            <person name="Spallek T."/>
            <person name="Conn C.E."/>
            <person name="Ichihashi Y."/>
            <person name="Cheong K."/>
            <person name="Cui S."/>
            <person name="Der J.P."/>
            <person name="Gundlach H."/>
            <person name="Jiao Y."/>
            <person name="Hori C."/>
            <person name="Ishida J.K."/>
            <person name="Kasahara H."/>
            <person name="Kiba T."/>
            <person name="Kim M.S."/>
            <person name="Koo N."/>
            <person name="Laohavisit A."/>
            <person name="Lee Y.H."/>
            <person name="Lumba S."/>
            <person name="McCourt P."/>
            <person name="Mortimer J.C."/>
            <person name="Mutuku J.M."/>
            <person name="Nomura T."/>
            <person name="Sasaki-Sekimoto Y."/>
            <person name="Seto Y."/>
            <person name="Wang Y."/>
            <person name="Wakatake T."/>
            <person name="Sakakibara H."/>
            <person name="Demura T."/>
            <person name="Yamaguchi S."/>
            <person name="Yoneyama K."/>
            <person name="Manabe R.I."/>
            <person name="Nelson D.C."/>
            <person name="Schulman A.H."/>
            <person name="Timko M.P."/>
            <person name="dePamphilis C.W."/>
            <person name="Choi D."/>
            <person name="Shirasu K."/>
        </authorList>
    </citation>
    <scope>NUCLEOTIDE SEQUENCE [LARGE SCALE GENOMIC DNA]</scope>
    <source>
        <strain evidence="3">cv. UVA1</strain>
    </source>
</reference>
<evidence type="ECO:0000256" key="1">
    <source>
        <dbReference type="SAM" id="MobiDB-lite"/>
    </source>
</evidence>
<evidence type="ECO:0000313" key="3">
    <source>
        <dbReference type="Proteomes" id="UP000325081"/>
    </source>
</evidence>
<keyword evidence="3" id="KW-1185">Reference proteome</keyword>
<dbReference type="AlphaFoldDB" id="A0A5A7QIL6"/>
<keyword evidence="2" id="KW-0804">Transcription</keyword>
<evidence type="ECO:0000313" key="2">
    <source>
        <dbReference type="EMBL" id="GER44722.1"/>
    </source>
</evidence>
<gene>
    <name evidence="2" type="ORF">STAS_21626</name>
</gene>
<comment type="caution">
    <text evidence="2">The sequence shown here is derived from an EMBL/GenBank/DDBJ whole genome shotgun (WGS) entry which is preliminary data.</text>
</comment>